<dbReference type="RefSeq" id="WP_277732806.1">
    <property type="nucleotide sequence ID" value="NZ_CP120733.1"/>
</dbReference>
<reference evidence="2 3" key="1">
    <citation type="submission" date="2023-03" db="EMBL/GenBank/DDBJ databases">
        <title>Complete genome sequence of Tepidibacter sp. SWIR-1, isolated from a deep-sea hydrothermal vent.</title>
        <authorList>
            <person name="Li X."/>
        </authorList>
    </citation>
    <scope>NUCLEOTIDE SEQUENCE [LARGE SCALE GENOMIC DNA]</scope>
    <source>
        <strain evidence="2 3">SWIR-1</strain>
    </source>
</reference>
<dbReference type="InterPro" id="IPR025669">
    <property type="entry name" value="AAA_dom"/>
</dbReference>
<protein>
    <submittedName>
        <fullName evidence="2">ParA family protein</fullName>
    </submittedName>
</protein>
<name>A0ABY8EG65_9FIRM</name>
<keyword evidence="3" id="KW-1185">Reference proteome</keyword>
<gene>
    <name evidence="2" type="ORF">P4S50_01825</name>
</gene>
<evidence type="ECO:0000259" key="1">
    <source>
        <dbReference type="Pfam" id="PF13614"/>
    </source>
</evidence>
<sequence>MSKIIAIASQKGGVGKSTTCRNLATILVKEGYTVLAVDCDNQASMTDCFGIEKPENLDTTLYHLMMDVINENDLPPKENYIIEKEGVDIIPSSIELSAVEINLVSTMSREYVLKTIIDEIKDDYDYILLDCMPSLGLMTLNVLATCSSALIPATPEYLSAKGLELVLKTIMKLKKRINPQVEFEGILLTMFEERTNLSKSILEMIKESYGENIKIFETRIPKSVKVGEANLQSMSIVDYMPGHKATIAYQNFAKELISNGRE</sequence>
<dbReference type="Gene3D" id="3.40.50.300">
    <property type="entry name" value="P-loop containing nucleotide triphosphate hydrolases"/>
    <property type="match status" value="1"/>
</dbReference>
<feature type="domain" description="AAA" evidence="1">
    <location>
        <begin position="2"/>
        <end position="182"/>
    </location>
</feature>
<dbReference type="Pfam" id="PF13614">
    <property type="entry name" value="AAA_31"/>
    <property type="match status" value="1"/>
</dbReference>
<proteinExistence type="predicted"/>
<dbReference type="InterPro" id="IPR050678">
    <property type="entry name" value="DNA_Partitioning_ATPase"/>
</dbReference>
<accession>A0ABY8EG65</accession>
<dbReference type="PANTHER" id="PTHR13696:SF52">
    <property type="entry name" value="PARA FAMILY PROTEIN CT_582"/>
    <property type="match status" value="1"/>
</dbReference>
<dbReference type="CDD" id="cd02042">
    <property type="entry name" value="ParAB_family"/>
    <property type="match status" value="1"/>
</dbReference>
<dbReference type="InterPro" id="IPR027417">
    <property type="entry name" value="P-loop_NTPase"/>
</dbReference>
<dbReference type="EMBL" id="CP120733">
    <property type="protein sequence ID" value="WFD10840.1"/>
    <property type="molecule type" value="Genomic_DNA"/>
</dbReference>
<dbReference type="Proteomes" id="UP001222800">
    <property type="component" value="Chromosome"/>
</dbReference>
<evidence type="ECO:0000313" key="3">
    <source>
        <dbReference type="Proteomes" id="UP001222800"/>
    </source>
</evidence>
<dbReference type="SUPFAM" id="SSF52540">
    <property type="entry name" value="P-loop containing nucleoside triphosphate hydrolases"/>
    <property type="match status" value="1"/>
</dbReference>
<dbReference type="PANTHER" id="PTHR13696">
    <property type="entry name" value="P-LOOP CONTAINING NUCLEOSIDE TRIPHOSPHATE HYDROLASE"/>
    <property type="match status" value="1"/>
</dbReference>
<evidence type="ECO:0000313" key="2">
    <source>
        <dbReference type="EMBL" id="WFD10840.1"/>
    </source>
</evidence>
<organism evidence="2 3">
    <name type="scientific">Tepidibacter hydrothermalis</name>
    <dbReference type="NCBI Taxonomy" id="3036126"/>
    <lineage>
        <taxon>Bacteria</taxon>
        <taxon>Bacillati</taxon>
        <taxon>Bacillota</taxon>
        <taxon>Clostridia</taxon>
        <taxon>Peptostreptococcales</taxon>
        <taxon>Peptostreptococcaceae</taxon>
        <taxon>Tepidibacter</taxon>
    </lineage>
</organism>